<dbReference type="GO" id="GO:0005829">
    <property type="term" value="C:cytosol"/>
    <property type="evidence" value="ECO:0007669"/>
    <property type="project" value="TreeGrafter"/>
</dbReference>
<reference evidence="1" key="1">
    <citation type="submission" date="2020-11" db="EMBL/GenBank/DDBJ databases">
        <authorList>
            <consortium name="DOE Joint Genome Institute"/>
            <person name="Ahrendt S."/>
            <person name="Riley R."/>
            <person name="Andreopoulos W."/>
            <person name="Labutti K."/>
            <person name="Pangilinan J."/>
            <person name="Ruiz-Duenas F.J."/>
            <person name="Barrasa J.M."/>
            <person name="Sanchez-Garcia M."/>
            <person name="Camarero S."/>
            <person name="Miyauchi S."/>
            <person name="Serrano A."/>
            <person name="Linde D."/>
            <person name="Babiker R."/>
            <person name="Drula E."/>
            <person name="Ayuso-Fernandez I."/>
            <person name="Pacheco R."/>
            <person name="Padilla G."/>
            <person name="Ferreira P."/>
            <person name="Barriuso J."/>
            <person name="Kellner H."/>
            <person name="Castanera R."/>
            <person name="Alfaro M."/>
            <person name="Ramirez L."/>
            <person name="Pisabarro A.G."/>
            <person name="Kuo A."/>
            <person name="Tritt A."/>
            <person name="Lipzen A."/>
            <person name="He G."/>
            <person name="Yan M."/>
            <person name="Ng V."/>
            <person name="Cullen D."/>
            <person name="Martin F."/>
            <person name="Rosso M.-N."/>
            <person name="Henrissat B."/>
            <person name="Hibbett D."/>
            <person name="Martinez A.T."/>
            <person name="Grigoriev I.V."/>
        </authorList>
    </citation>
    <scope>NUCLEOTIDE SEQUENCE</scope>
    <source>
        <strain evidence="1">AH 40177</strain>
    </source>
</reference>
<dbReference type="InterPro" id="IPR011990">
    <property type="entry name" value="TPR-like_helical_dom_sf"/>
</dbReference>
<comment type="caution">
    <text evidence="1">The sequence shown here is derived from an EMBL/GenBank/DDBJ whole genome shotgun (WGS) entry which is preliminary data.</text>
</comment>
<keyword evidence="2" id="KW-1185">Reference proteome</keyword>
<organism evidence="1 2">
    <name type="scientific">Rhodocollybia butyracea</name>
    <dbReference type="NCBI Taxonomy" id="206335"/>
    <lineage>
        <taxon>Eukaryota</taxon>
        <taxon>Fungi</taxon>
        <taxon>Dikarya</taxon>
        <taxon>Basidiomycota</taxon>
        <taxon>Agaricomycotina</taxon>
        <taxon>Agaricomycetes</taxon>
        <taxon>Agaricomycetidae</taxon>
        <taxon>Agaricales</taxon>
        <taxon>Marasmiineae</taxon>
        <taxon>Omphalotaceae</taxon>
        <taxon>Rhodocollybia</taxon>
    </lineage>
</organism>
<dbReference type="GO" id="GO:0005634">
    <property type="term" value="C:nucleus"/>
    <property type="evidence" value="ECO:0007669"/>
    <property type="project" value="TreeGrafter"/>
</dbReference>
<protein>
    <submittedName>
        <fullName evidence="1">Uncharacterized protein</fullName>
    </submittedName>
</protein>
<evidence type="ECO:0000313" key="1">
    <source>
        <dbReference type="EMBL" id="KAF9078765.1"/>
    </source>
</evidence>
<proteinExistence type="predicted"/>
<accession>A0A9P5UFX6</accession>
<dbReference type="Proteomes" id="UP000772434">
    <property type="component" value="Unassembled WGS sequence"/>
</dbReference>
<dbReference type="OrthoDB" id="2942533at2759"/>
<name>A0A9P5UFX6_9AGAR</name>
<dbReference type="AlphaFoldDB" id="A0A9P5UFX6"/>
<dbReference type="PANTHER" id="PTHR46035">
    <property type="entry name" value="TETRATRICOPEPTIDE REPEAT PROTEIN 4"/>
    <property type="match status" value="1"/>
</dbReference>
<dbReference type="Gene3D" id="1.25.40.10">
    <property type="entry name" value="Tetratricopeptide repeat domain"/>
    <property type="match status" value="1"/>
</dbReference>
<dbReference type="GO" id="GO:0051879">
    <property type="term" value="F:Hsp90 protein binding"/>
    <property type="evidence" value="ECO:0007669"/>
    <property type="project" value="TreeGrafter"/>
</dbReference>
<dbReference type="EMBL" id="JADNRY010000001">
    <property type="protein sequence ID" value="KAF9078765.1"/>
    <property type="molecule type" value="Genomic_DNA"/>
</dbReference>
<dbReference type="SUPFAM" id="SSF48452">
    <property type="entry name" value="TPR-like"/>
    <property type="match status" value="1"/>
</dbReference>
<gene>
    <name evidence="1" type="ORF">BDP27DRAFT_1281539</name>
</gene>
<evidence type="ECO:0000313" key="2">
    <source>
        <dbReference type="Proteomes" id="UP000772434"/>
    </source>
</evidence>
<dbReference type="PANTHER" id="PTHR46035:SF1">
    <property type="entry name" value="TETRATRICOPEPTIDE REPEAT PROTEIN 4"/>
    <property type="match status" value="1"/>
</dbReference>
<sequence length="194" mass="21437">MKHARALKNDGNDAYRLGDGLKAADKFHEAGEHVKDLLEQELDASDAAIARRLLAVCYANRAMVWLMPGKIRDLRRCVEDALKAEDSDPSYSKAYLRQSRGYQGLGEFDKAMDTVARALSREDLKDDMDLSQALIVLQTDGRGLPVGISSMEEWKRTILTGNPASMKRMSSVPVTGAWFQKVEAHLASLVLGSV</sequence>
<dbReference type="GO" id="GO:0030544">
    <property type="term" value="F:Hsp70 protein binding"/>
    <property type="evidence" value="ECO:0007669"/>
    <property type="project" value="TreeGrafter"/>
</dbReference>
<dbReference type="GO" id="GO:0006457">
    <property type="term" value="P:protein folding"/>
    <property type="evidence" value="ECO:0007669"/>
    <property type="project" value="TreeGrafter"/>
</dbReference>